<name>A0A0L6JJD7_9FIRM</name>
<dbReference type="EMBL" id="LGTC01000001">
    <property type="protein sequence ID" value="KNY25864.1"/>
    <property type="molecule type" value="Genomic_DNA"/>
</dbReference>
<dbReference type="OrthoDB" id="281502at2"/>
<dbReference type="STRING" id="398512.Bccel_1124"/>
<accession>A0A0L6JJD7</accession>
<dbReference type="Proteomes" id="UP000036923">
    <property type="component" value="Unassembled WGS sequence"/>
</dbReference>
<dbReference type="RefSeq" id="WP_036940575.1">
    <property type="nucleotide sequence ID" value="NZ_JQKC01000013.1"/>
</dbReference>
<dbReference type="eggNOG" id="ENOG5033HWV">
    <property type="taxonomic scope" value="Bacteria"/>
</dbReference>
<proteinExistence type="predicted"/>
<evidence type="ECO:0000313" key="1">
    <source>
        <dbReference type="EMBL" id="KNY25864.1"/>
    </source>
</evidence>
<comment type="caution">
    <text evidence="1">The sequence shown here is derived from an EMBL/GenBank/DDBJ whole genome shotgun (WGS) entry which is preliminary data.</text>
</comment>
<gene>
    <name evidence="1" type="ORF">Bccel_1124</name>
</gene>
<reference evidence="2" key="1">
    <citation type="submission" date="2015-07" db="EMBL/GenBank/DDBJ databases">
        <title>Near-Complete Genome Sequence of the Cellulolytic Bacterium Bacteroides (Pseudobacteroides) cellulosolvens ATCC 35603.</title>
        <authorList>
            <person name="Dassa B."/>
            <person name="Utturkar S.M."/>
            <person name="Klingeman D.M."/>
            <person name="Hurt R.A."/>
            <person name="Keller M."/>
            <person name="Xu J."/>
            <person name="Reddy Y.H.K."/>
            <person name="Borovok I."/>
            <person name="Grinberg I.R."/>
            <person name="Lamed R."/>
            <person name="Zhivin O."/>
            <person name="Bayer E.A."/>
            <person name="Brown S.D."/>
        </authorList>
    </citation>
    <scope>NUCLEOTIDE SEQUENCE [LARGE SCALE GENOMIC DNA]</scope>
    <source>
        <strain evidence="2">DSM 2933</strain>
    </source>
</reference>
<protein>
    <submittedName>
        <fullName evidence="1">Uncharacterized protein</fullName>
    </submittedName>
</protein>
<keyword evidence="2" id="KW-1185">Reference proteome</keyword>
<dbReference type="AlphaFoldDB" id="A0A0L6JJD7"/>
<organism evidence="1 2">
    <name type="scientific">Pseudobacteroides cellulosolvens ATCC 35603 = DSM 2933</name>
    <dbReference type="NCBI Taxonomy" id="398512"/>
    <lineage>
        <taxon>Bacteria</taxon>
        <taxon>Bacillati</taxon>
        <taxon>Bacillota</taxon>
        <taxon>Clostridia</taxon>
        <taxon>Eubacteriales</taxon>
        <taxon>Oscillospiraceae</taxon>
        <taxon>Pseudobacteroides</taxon>
    </lineage>
</organism>
<evidence type="ECO:0000313" key="2">
    <source>
        <dbReference type="Proteomes" id="UP000036923"/>
    </source>
</evidence>
<sequence>MTQKIEKSLSKLIGIIINKFESGVDIYDSEELREALSLFETFISLELRKKYDDWEYESLDGIYEGQILMTGKNKISIIGMCVLVSDQSYIPIYINIEISDSTDEIVWMDCKLAELGQNGIIKIPYNSNRWNKQMYALDVNTIAWYYSISYGKET</sequence>